<organism evidence="1 2">
    <name type="scientific">Laspinema olomoucense D3b</name>
    <dbReference type="NCBI Taxonomy" id="2953688"/>
    <lineage>
        <taxon>Bacteria</taxon>
        <taxon>Bacillati</taxon>
        <taxon>Cyanobacteriota</taxon>
        <taxon>Cyanophyceae</taxon>
        <taxon>Oscillatoriophycideae</taxon>
        <taxon>Oscillatoriales</taxon>
        <taxon>Laspinemataceae</taxon>
        <taxon>Laspinema</taxon>
        <taxon>Laspinema olomoucense</taxon>
    </lineage>
</organism>
<evidence type="ECO:0000313" key="1">
    <source>
        <dbReference type="EMBL" id="MCT7980426.1"/>
    </source>
</evidence>
<accession>A0ABT2NCK7</accession>
<keyword evidence="2" id="KW-1185">Reference proteome</keyword>
<sequence>MPRLGLPHSVESGMGFLCCHRDASRPFRHLLAIASTDLLLGKFKWHPASWRSH</sequence>
<dbReference type="EMBL" id="JAMXFA010000037">
    <property type="protein sequence ID" value="MCT7980426.1"/>
    <property type="molecule type" value="Genomic_DNA"/>
</dbReference>
<proteinExistence type="predicted"/>
<protein>
    <submittedName>
        <fullName evidence="1">Uncharacterized protein</fullName>
    </submittedName>
</protein>
<name>A0ABT2NCK7_9CYAN</name>
<evidence type="ECO:0000313" key="2">
    <source>
        <dbReference type="Proteomes" id="UP001525961"/>
    </source>
</evidence>
<comment type="caution">
    <text evidence="1">The sequence shown here is derived from an EMBL/GenBank/DDBJ whole genome shotgun (WGS) entry which is preliminary data.</text>
</comment>
<gene>
    <name evidence="1" type="ORF">NG792_22135</name>
</gene>
<reference evidence="1 2" key="1">
    <citation type="journal article" date="2022" name="Front. Microbiol.">
        <title>High genomic differentiation and limited gene flow indicate recent cryptic speciation within the genus Laspinema (cyanobacteria).</title>
        <authorList>
            <person name="Stanojkovic A."/>
            <person name="Skoupy S."/>
            <person name="Skaloud P."/>
            <person name="Dvorak P."/>
        </authorList>
    </citation>
    <scope>NUCLEOTIDE SEQUENCE [LARGE SCALE GENOMIC DNA]</scope>
    <source>
        <strain evidence="1 2">D3b</strain>
    </source>
</reference>
<dbReference type="RefSeq" id="WP_261208082.1">
    <property type="nucleotide sequence ID" value="NZ_JAMXFA010000037.1"/>
</dbReference>
<dbReference type="Proteomes" id="UP001525961">
    <property type="component" value="Unassembled WGS sequence"/>
</dbReference>